<evidence type="ECO:0000313" key="7">
    <source>
        <dbReference type="Proteomes" id="UP000734218"/>
    </source>
</evidence>
<dbReference type="InterPro" id="IPR029063">
    <property type="entry name" value="SAM-dependent_MTases_sf"/>
</dbReference>
<organism evidence="6 7">
    <name type="scientific">Sphingomonas jejuensis</name>
    <dbReference type="NCBI Taxonomy" id="904715"/>
    <lineage>
        <taxon>Bacteria</taxon>
        <taxon>Pseudomonadati</taxon>
        <taxon>Pseudomonadota</taxon>
        <taxon>Alphaproteobacteria</taxon>
        <taxon>Sphingomonadales</taxon>
        <taxon>Sphingomonadaceae</taxon>
        <taxon>Sphingomonas</taxon>
    </lineage>
</organism>
<evidence type="ECO:0000313" key="6">
    <source>
        <dbReference type="EMBL" id="NJC33608.1"/>
    </source>
</evidence>
<dbReference type="SUPFAM" id="SSF53335">
    <property type="entry name" value="S-adenosyl-L-methionine-dependent methyltransferases"/>
    <property type="match status" value="1"/>
</dbReference>
<dbReference type="Gene3D" id="3.40.50.150">
    <property type="entry name" value="Vaccinia Virus protein VP39"/>
    <property type="match status" value="1"/>
</dbReference>
<protein>
    <submittedName>
        <fullName evidence="6">Cyclopropane-fatty-acyl-phospholipid synthase</fullName>
        <ecNumber evidence="6">2.1.1.79</ecNumber>
    </submittedName>
</protein>
<dbReference type="PIRSF" id="PIRSF003085">
    <property type="entry name" value="CMAS"/>
    <property type="match status" value="1"/>
</dbReference>
<keyword evidence="5" id="KW-0443">Lipid metabolism</keyword>
<keyword evidence="3 6" id="KW-0808">Transferase</keyword>
<evidence type="ECO:0000256" key="1">
    <source>
        <dbReference type="ARBA" id="ARBA00010815"/>
    </source>
</evidence>
<comment type="caution">
    <text evidence="6">The sequence shown here is derived from an EMBL/GenBank/DDBJ whole genome shotgun (WGS) entry which is preliminary data.</text>
</comment>
<sequence length="430" mass="48052">MIHGFDDHPLMNAPHPDRARQFDAGHRGGGWIARVRASIFHRLLDRIDAGLLSGAIEAWLPDGSHRILGGRAPGPVAEVELRRWRALVRLARHGSSGWYQAWADGDWDSPDPVPLFDLFMRNATSLKSVARASGPWRILKRLGHALNGNSRAGSRRNIAFHYDLGNDFYAAWLDETMTYSSALFQEPISRSEELAFAQLNKIRALLDRLELAPDQHLLEIGCGWGTLADIAADEYGVTVTALTLSAAQAEQARALNQANIAAGRVSIDLRDYRDVEGRFDAVASVEMVEAVGLEHWRSYLSSIHRSLKPGGRAALQFISIQEEIFERYATSADFIQTHIFPGGMLLSEARFRAIAEAVGFEWHGRRGFGLHYAETLKRWRERFDEAVAAGRIEGDSAAPFNRLWRYYLMYCEGGFRGGGIDVAQVTLIKR</sequence>
<dbReference type="GO" id="GO:0032259">
    <property type="term" value="P:methylation"/>
    <property type="evidence" value="ECO:0007669"/>
    <property type="project" value="UniProtKB-KW"/>
</dbReference>
<evidence type="ECO:0000256" key="5">
    <source>
        <dbReference type="ARBA" id="ARBA00023098"/>
    </source>
</evidence>
<evidence type="ECO:0000256" key="3">
    <source>
        <dbReference type="ARBA" id="ARBA00022679"/>
    </source>
</evidence>
<proteinExistence type="inferred from homology"/>
<accession>A0ABX0XKB5</accession>
<evidence type="ECO:0000256" key="2">
    <source>
        <dbReference type="ARBA" id="ARBA00022603"/>
    </source>
</evidence>
<keyword evidence="2 6" id="KW-0489">Methyltransferase</keyword>
<keyword evidence="7" id="KW-1185">Reference proteome</keyword>
<evidence type="ECO:0000256" key="4">
    <source>
        <dbReference type="ARBA" id="ARBA00022691"/>
    </source>
</evidence>
<dbReference type="EC" id="2.1.1.79" evidence="6"/>
<dbReference type="Proteomes" id="UP000734218">
    <property type="component" value="Unassembled WGS sequence"/>
</dbReference>
<dbReference type="CDD" id="cd02440">
    <property type="entry name" value="AdoMet_MTases"/>
    <property type="match status" value="1"/>
</dbReference>
<dbReference type="Pfam" id="PF02353">
    <property type="entry name" value="CMAS"/>
    <property type="match status" value="1"/>
</dbReference>
<dbReference type="PANTHER" id="PTHR43667:SF2">
    <property type="entry name" value="FATTY ACID C-METHYL TRANSFERASE"/>
    <property type="match status" value="1"/>
</dbReference>
<dbReference type="EMBL" id="JAATJE010000001">
    <property type="protein sequence ID" value="NJC33608.1"/>
    <property type="molecule type" value="Genomic_DNA"/>
</dbReference>
<dbReference type="InterPro" id="IPR003333">
    <property type="entry name" value="CMAS"/>
</dbReference>
<gene>
    <name evidence="6" type="ORF">GGR88_001082</name>
</gene>
<dbReference type="GO" id="GO:0008825">
    <property type="term" value="F:cyclopropane-fatty-acyl-phospholipid synthase activity"/>
    <property type="evidence" value="ECO:0007669"/>
    <property type="project" value="UniProtKB-EC"/>
</dbReference>
<name>A0ABX0XKB5_9SPHN</name>
<comment type="similarity">
    <text evidence="1">Belongs to the CFA/CMAS family.</text>
</comment>
<dbReference type="InterPro" id="IPR050723">
    <property type="entry name" value="CFA/CMAS"/>
</dbReference>
<keyword evidence="4" id="KW-0949">S-adenosyl-L-methionine</keyword>
<dbReference type="PANTHER" id="PTHR43667">
    <property type="entry name" value="CYCLOPROPANE-FATTY-ACYL-PHOSPHOLIPID SYNTHASE"/>
    <property type="match status" value="1"/>
</dbReference>
<reference evidence="6 7" key="1">
    <citation type="submission" date="2020-03" db="EMBL/GenBank/DDBJ databases">
        <title>Genomic Encyclopedia of Type Strains, Phase IV (KMG-IV): sequencing the most valuable type-strain genomes for metagenomic binning, comparative biology and taxonomic classification.</title>
        <authorList>
            <person name="Goeker M."/>
        </authorList>
    </citation>
    <scope>NUCLEOTIDE SEQUENCE [LARGE SCALE GENOMIC DNA]</scope>
    <source>
        <strain evidence="6 7">DSM 27651</strain>
    </source>
</reference>